<feature type="domain" description="Integrase catalytic" evidence="2">
    <location>
        <begin position="126"/>
        <end position="288"/>
    </location>
</feature>
<evidence type="ECO:0000259" key="2">
    <source>
        <dbReference type="PROSITE" id="PS50994"/>
    </source>
</evidence>
<sequence>MATLTAATGSQRRALEIAGVSRSTWHYRGKPRPSVADPVHQRDRRCPTAIPDADRHVIAERVLAGWEQGNSVDHAFASAWDDGLMLGSRRSWWRIAAAIECQASRPVIPTRKAGASRVPRQAPVLVATAPMDVWSWDITDLRSPWWGIWFKAYSVMDIFSRKVVGWRVEQRESDAMAVEMFERAFGEYGIPTGVHSDSGPAMRSNALAELLASFEIAQTFNRPRVSNDNPFSEAEFRTMKYRPSYPGVFEDIESARAWVAHYVDWYNAQHHHSGLALFSPDQVHHGTWASAWQQRDTTLQAYYDAHPERFRSKPTTPKPASIAGINLPNATEQSPADRLHAA</sequence>
<feature type="region of interest" description="Disordered" evidence="1">
    <location>
        <begin position="309"/>
        <end position="342"/>
    </location>
</feature>
<dbReference type="InterPro" id="IPR012337">
    <property type="entry name" value="RNaseH-like_sf"/>
</dbReference>
<accession>A0A6J7LDJ2</accession>
<reference evidence="3" key="1">
    <citation type="submission" date="2020-05" db="EMBL/GenBank/DDBJ databases">
        <authorList>
            <person name="Chiriac C."/>
            <person name="Salcher M."/>
            <person name="Ghai R."/>
            <person name="Kavagutti S V."/>
        </authorList>
    </citation>
    <scope>NUCLEOTIDE SEQUENCE</scope>
</reference>
<dbReference type="Pfam" id="PF00665">
    <property type="entry name" value="rve"/>
    <property type="match status" value="1"/>
</dbReference>
<dbReference type="PANTHER" id="PTHR46889">
    <property type="entry name" value="TRANSPOSASE INSF FOR INSERTION SEQUENCE IS3B-RELATED"/>
    <property type="match status" value="1"/>
</dbReference>
<evidence type="ECO:0000313" key="3">
    <source>
        <dbReference type="EMBL" id="CAB4964843.1"/>
    </source>
</evidence>
<name>A0A6J7LDJ2_9ZZZZ</name>
<dbReference type="GO" id="GO:0015074">
    <property type="term" value="P:DNA integration"/>
    <property type="evidence" value="ECO:0007669"/>
    <property type="project" value="InterPro"/>
</dbReference>
<dbReference type="PROSITE" id="PS50994">
    <property type="entry name" value="INTEGRASE"/>
    <property type="match status" value="1"/>
</dbReference>
<organism evidence="3">
    <name type="scientific">freshwater metagenome</name>
    <dbReference type="NCBI Taxonomy" id="449393"/>
    <lineage>
        <taxon>unclassified sequences</taxon>
        <taxon>metagenomes</taxon>
        <taxon>ecological metagenomes</taxon>
    </lineage>
</organism>
<dbReference type="AlphaFoldDB" id="A0A6J7LDJ2"/>
<dbReference type="EMBL" id="CAFBNF010000384">
    <property type="protein sequence ID" value="CAB4964843.1"/>
    <property type="molecule type" value="Genomic_DNA"/>
</dbReference>
<proteinExistence type="predicted"/>
<evidence type="ECO:0000256" key="1">
    <source>
        <dbReference type="SAM" id="MobiDB-lite"/>
    </source>
</evidence>
<dbReference type="Gene3D" id="3.30.420.10">
    <property type="entry name" value="Ribonuclease H-like superfamily/Ribonuclease H"/>
    <property type="match status" value="1"/>
</dbReference>
<gene>
    <name evidence="3" type="ORF">UFOPK3773_02309</name>
</gene>
<dbReference type="PANTHER" id="PTHR46889:SF4">
    <property type="entry name" value="TRANSPOSASE INSO FOR INSERTION SEQUENCE ELEMENT IS911B-RELATED"/>
    <property type="match status" value="1"/>
</dbReference>
<protein>
    <submittedName>
        <fullName evidence="3">Unannotated protein</fullName>
    </submittedName>
</protein>
<dbReference type="SUPFAM" id="SSF53098">
    <property type="entry name" value="Ribonuclease H-like"/>
    <property type="match status" value="1"/>
</dbReference>
<dbReference type="InterPro" id="IPR001584">
    <property type="entry name" value="Integrase_cat-core"/>
</dbReference>
<dbReference type="InterPro" id="IPR036397">
    <property type="entry name" value="RNaseH_sf"/>
</dbReference>
<dbReference type="InterPro" id="IPR050900">
    <property type="entry name" value="Transposase_IS3/IS150/IS904"/>
</dbReference>
<dbReference type="GO" id="GO:0003676">
    <property type="term" value="F:nucleic acid binding"/>
    <property type="evidence" value="ECO:0007669"/>
    <property type="project" value="InterPro"/>
</dbReference>